<protein>
    <submittedName>
        <fullName evidence="1">Uncharacterized protein</fullName>
    </submittedName>
</protein>
<dbReference type="RefSeq" id="WP_184303386.1">
    <property type="nucleotide sequence ID" value="NZ_JACHLP010000009.1"/>
</dbReference>
<name>A0A840LJF4_9BURK</name>
<proteinExistence type="predicted"/>
<keyword evidence="2" id="KW-1185">Reference proteome</keyword>
<reference evidence="1 2" key="1">
    <citation type="submission" date="2020-08" db="EMBL/GenBank/DDBJ databases">
        <title>Functional genomics of gut bacteria from endangered species of beetles.</title>
        <authorList>
            <person name="Carlos-Shanley C."/>
        </authorList>
    </citation>
    <scope>NUCLEOTIDE SEQUENCE [LARGE SCALE GENOMIC DNA]</scope>
    <source>
        <strain evidence="1 2">S00239</strain>
    </source>
</reference>
<dbReference type="Proteomes" id="UP000562027">
    <property type="component" value="Unassembled WGS sequence"/>
</dbReference>
<accession>A0A840LJF4</accession>
<comment type="caution">
    <text evidence="1">The sequence shown here is derived from an EMBL/GenBank/DDBJ whole genome shotgun (WGS) entry which is preliminary data.</text>
</comment>
<sequence length="326" mass="35777">MPFEIKDLAGLSQPVTKLIEVVSSALGTRFRPGNVVRDADARAYEIKAIARAEAEAEEIRRAVKLDALVDRIESATGGDQALAARARQRLLTRELEGQLNVEAIANEAIAALPAAVSNDPVNEDWRRKFFLHAENVCEADMQFLWGKVLAGEIATPGSFSVRTLDVLRNLSKHEAETFRRACTCAMQDGWIALPGHDMNTALVPHGITYTDILTLRDAGLLADGDNLHKNFSAQGLVPEPSKLQLVLFNNQTLIQVSGPPLQHLRISSLIFTTAGRELQRLIEPLPNEHYFKALGAYLRTQSLTVKRGIPVVQDGGQTILSFEADL</sequence>
<dbReference type="EMBL" id="JACHLP010000009">
    <property type="protein sequence ID" value="MBB4845407.1"/>
    <property type="molecule type" value="Genomic_DNA"/>
</dbReference>
<dbReference type="InterPro" id="IPR021254">
    <property type="entry name" value="DUF2806"/>
</dbReference>
<evidence type="ECO:0000313" key="1">
    <source>
        <dbReference type="EMBL" id="MBB4845407.1"/>
    </source>
</evidence>
<evidence type="ECO:0000313" key="2">
    <source>
        <dbReference type="Proteomes" id="UP000562027"/>
    </source>
</evidence>
<organism evidence="1 2">
    <name type="scientific">Roseateles oligotrophus</name>
    <dbReference type="NCBI Taxonomy" id="1769250"/>
    <lineage>
        <taxon>Bacteria</taxon>
        <taxon>Pseudomonadati</taxon>
        <taxon>Pseudomonadota</taxon>
        <taxon>Betaproteobacteria</taxon>
        <taxon>Burkholderiales</taxon>
        <taxon>Sphaerotilaceae</taxon>
        <taxon>Roseateles</taxon>
    </lineage>
</organism>
<dbReference type="Pfam" id="PF10987">
    <property type="entry name" value="DUF2806"/>
    <property type="match status" value="2"/>
</dbReference>
<gene>
    <name evidence="1" type="ORF">HNP55_003957</name>
</gene>
<dbReference type="AlphaFoldDB" id="A0A840LJF4"/>